<sequence length="377" mass="40679">MNRSWPLRALHILPFTAVLLAGCDKSQPLAVEKPAVDVGVYTVKAEALTLTTDLPGRTSAFRVAEVRPQVSGILQKRLFEEGSEVRQGQQLYQIDPATYQAELAKARASLGTAEKLAQRYERLLKTNAVSRQQYDDAYATWKQAQAEVQVSEINVRYTRVLAPVSGRIGRSAVTEGALVTNGQATELATVTQLDPIYVDVTQPITRILGLQRALASGGLQSAGENQAQVNLSLDDGSTYSLPGVLKFSEVSVDQGTGSVTLRAVFPNPEHKLLPGMFVHAELKEGVKEGAKLVPQQAIIRDSRGVATAWVLKADNTVELRDLQTLRTVGNSWLVGKGIEAGDKVVTEGLQRLKPGTQVKPTEASNVDLVTDFSAAAL</sequence>
<dbReference type="RefSeq" id="WP_115284269.1">
    <property type="nucleotide sequence ID" value="NZ_UGUS01000002.1"/>
</dbReference>
<dbReference type="Gene3D" id="1.10.287.470">
    <property type="entry name" value="Helix hairpin bin"/>
    <property type="match status" value="1"/>
</dbReference>
<dbReference type="GO" id="GO:0005886">
    <property type="term" value="C:plasma membrane"/>
    <property type="evidence" value="ECO:0007669"/>
    <property type="project" value="UniProtKB-SubCell"/>
</dbReference>
<name>A0A379IF82_PSEFL</name>
<evidence type="ECO:0000256" key="3">
    <source>
        <dbReference type="ARBA" id="ARBA00022448"/>
    </source>
</evidence>
<evidence type="ECO:0000313" key="11">
    <source>
        <dbReference type="Proteomes" id="UP000255125"/>
    </source>
</evidence>
<dbReference type="Pfam" id="PF25876">
    <property type="entry name" value="HH_MFP_RND"/>
    <property type="match status" value="1"/>
</dbReference>
<dbReference type="InterPro" id="IPR006143">
    <property type="entry name" value="RND_pump_MFP"/>
</dbReference>
<dbReference type="AlphaFoldDB" id="A0A379IF82"/>
<dbReference type="Gene3D" id="2.40.420.20">
    <property type="match status" value="1"/>
</dbReference>
<dbReference type="NCBIfam" id="TIGR01730">
    <property type="entry name" value="RND_mfp"/>
    <property type="match status" value="1"/>
</dbReference>
<feature type="domain" description="Multidrug resistance protein MdtA-like alpha-helical hairpin" evidence="6">
    <location>
        <begin position="96"/>
        <end position="152"/>
    </location>
</feature>
<dbReference type="Gene3D" id="2.40.50.100">
    <property type="match status" value="1"/>
</dbReference>
<proteinExistence type="inferred from homology"/>
<dbReference type="SUPFAM" id="SSF111369">
    <property type="entry name" value="HlyD-like secretion proteins"/>
    <property type="match status" value="1"/>
</dbReference>
<evidence type="ECO:0000259" key="7">
    <source>
        <dbReference type="Pfam" id="PF25917"/>
    </source>
</evidence>
<dbReference type="Proteomes" id="UP000255125">
    <property type="component" value="Unassembled WGS sequence"/>
</dbReference>
<evidence type="ECO:0000256" key="4">
    <source>
        <dbReference type="ARBA" id="ARBA00023054"/>
    </source>
</evidence>
<dbReference type="OrthoDB" id="9800613at2"/>
<protein>
    <submittedName>
        <fullName evidence="10">RND family efflux transporter MFP subunit</fullName>
    </submittedName>
</protein>
<evidence type="ECO:0000313" key="10">
    <source>
        <dbReference type="EMBL" id="SUD31468.1"/>
    </source>
</evidence>
<evidence type="ECO:0000259" key="6">
    <source>
        <dbReference type="Pfam" id="PF25876"/>
    </source>
</evidence>
<accession>A0A379IF82</accession>
<dbReference type="Pfam" id="PF25917">
    <property type="entry name" value="BSH_RND"/>
    <property type="match status" value="1"/>
</dbReference>
<evidence type="ECO:0000256" key="2">
    <source>
        <dbReference type="ARBA" id="ARBA00009477"/>
    </source>
</evidence>
<evidence type="ECO:0000256" key="5">
    <source>
        <dbReference type="SAM" id="Coils"/>
    </source>
</evidence>
<dbReference type="InterPro" id="IPR058625">
    <property type="entry name" value="MdtA-like_BSH"/>
</dbReference>
<comment type="similarity">
    <text evidence="2">Belongs to the membrane fusion protein (MFP) (TC 8.A.1) family.</text>
</comment>
<dbReference type="Pfam" id="PF25967">
    <property type="entry name" value="RND-MFP_C"/>
    <property type="match status" value="1"/>
</dbReference>
<dbReference type="PANTHER" id="PTHR30158:SF3">
    <property type="entry name" value="MULTIDRUG EFFLUX PUMP SUBUNIT ACRA-RELATED"/>
    <property type="match status" value="1"/>
</dbReference>
<dbReference type="Pfam" id="PF25944">
    <property type="entry name" value="Beta-barrel_RND"/>
    <property type="match status" value="1"/>
</dbReference>
<evidence type="ECO:0000259" key="8">
    <source>
        <dbReference type="Pfam" id="PF25944"/>
    </source>
</evidence>
<dbReference type="Gene3D" id="2.40.30.170">
    <property type="match status" value="1"/>
</dbReference>
<dbReference type="InterPro" id="IPR058626">
    <property type="entry name" value="MdtA-like_b-barrel"/>
</dbReference>
<feature type="domain" description="Multidrug resistance protein MdtA-like barrel-sandwich hybrid" evidence="7">
    <location>
        <begin position="62"/>
        <end position="191"/>
    </location>
</feature>
<comment type="subcellular location">
    <subcellularLocation>
        <location evidence="1">Cell inner membrane</location>
        <topology evidence="1">Lipid-anchor</topology>
    </subcellularLocation>
</comment>
<organism evidence="10 11">
    <name type="scientific">Pseudomonas fluorescens</name>
    <dbReference type="NCBI Taxonomy" id="294"/>
    <lineage>
        <taxon>Bacteria</taxon>
        <taxon>Pseudomonadati</taxon>
        <taxon>Pseudomonadota</taxon>
        <taxon>Gammaproteobacteria</taxon>
        <taxon>Pseudomonadales</taxon>
        <taxon>Pseudomonadaceae</taxon>
        <taxon>Pseudomonas</taxon>
    </lineage>
</organism>
<dbReference type="InterPro" id="IPR058624">
    <property type="entry name" value="MdtA-like_HH"/>
</dbReference>
<gene>
    <name evidence="10" type="primary">mexA_1</name>
    <name evidence="10" type="ORF">NCTC10392_03399</name>
</gene>
<dbReference type="GO" id="GO:0022857">
    <property type="term" value="F:transmembrane transporter activity"/>
    <property type="evidence" value="ECO:0007669"/>
    <property type="project" value="InterPro"/>
</dbReference>
<dbReference type="PANTHER" id="PTHR30158">
    <property type="entry name" value="ACRA/E-RELATED COMPONENT OF DRUG EFFLUX TRANSPORTER"/>
    <property type="match status" value="1"/>
</dbReference>
<feature type="coiled-coil region" evidence="5">
    <location>
        <begin position="103"/>
        <end position="133"/>
    </location>
</feature>
<dbReference type="EMBL" id="UGUS01000002">
    <property type="protein sequence ID" value="SUD31468.1"/>
    <property type="molecule type" value="Genomic_DNA"/>
</dbReference>
<dbReference type="FunFam" id="2.40.420.20:FF:000001">
    <property type="entry name" value="Efflux RND transporter periplasmic adaptor subunit"/>
    <property type="match status" value="1"/>
</dbReference>
<evidence type="ECO:0000256" key="1">
    <source>
        <dbReference type="ARBA" id="ARBA00004519"/>
    </source>
</evidence>
<dbReference type="GO" id="GO:0046677">
    <property type="term" value="P:response to antibiotic"/>
    <property type="evidence" value="ECO:0007669"/>
    <property type="project" value="TreeGrafter"/>
</dbReference>
<reference evidence="10 11" key="1">
    <citation type="submission" date="2018-06" db="EMBL/GenBank/DDBJ databases">
        <authorList>
            <consortium name="Pathogen Informatics"/>
            <person name="Doyle S."/>
        </authorList>
    </citation>
    <scope>NUCLEOTIDE SEQUENCE [LARGE SCALE GENOMIC DNA]</scope>
    <source>
        <strain evidence="10 11">NCTC10392</strain>
    </source>
</reference>
<dbReference type="InterPro" id="IPR058627">
    <property type="entry name" value="MdtA-like_C"/>
</dbReference>
<feature type="domain" description="Multidrug resistance protein MdtA-like C-terminal permuted SH3" evidence="9">
    <location>
        <begin position="292"/>
        <end position="351"/>
    </location>
</feature>
<keyword evidence="4 5" id="KW-0175">Coiled coil</keyword>
<dbReference type="PROSITE" id="PS51257">
    <property type="entry name" value="PROKAR_LIPOPROTEIN"/>
    <property type="match status" value="1"/>
</dbReference>
<keyword evidence="3" id="KW-0813">Transport</keyword>
<evidence type="ECO:0000259" key="9">
    <source>
        <dbReference type="Pfam" id="PF25967"/>
    </source>
</evidence>
<feature type="domain" description="Multidrug resistance protein MdtA-like beta-barrel" evidence="8">
    <location>
        <begin position="195"/>
        <end position="285"/>
    </location>
</feature>